<accession>A0A368UB85</accession>
<comment type="caution">
    <text evidence="1">The sequence shown here is derived from an EMBL/GenBank/DDBJ whole genome shotgun (WGS) entry which is preliminary data.</text>
</comment>
<dbReference type="Proteomes" id="UP000253204">
    <property type="component" value="Unassembled WGS sequence"/>
</dbReference>
<proteinExistence type="predicted"/>
<gene>
    <name evidence="1" type="ORF">DU506_01485</name>
</gene>
<organism evidence="1 2">
    <name type="scientific">Vreelandella rituensis</name>
    <dbReference type="NCBI Taxonomy" id="2282306"/>
    <lineage>
        <taxon>Bacteria</taxon>
        <taxon>Pseudomonadati</taxon>
        <taxon>Pseudomonadota</taxon>
        <taxon>Gammaproteobacteria</taxon>
        <taxon>Oceanospirillales</taxon>
        <taxon>Halomonadaceae</taxon>
        <taxon>Vreelandella</taxon>
    </lineage>
</organism>
<reference evidence="1 2" key="1">
    <citation type="submission" date="2018-07" db="EMBL/GenBank/DDBJ databases">
        <title>Halomonas rutogse sp. nov., isolated from Lake TangqianCo on Tibetan Plateau.</title>
        <authorList>
            <person name="Lu H."/>
            <person name="Xing P."/>
            <person name="Wu Q."/>
        </authorList>
    </citation>
    <scope>NUCLEOTIDE SEQUENCE [LARGE SCALE GENOMIC DNA]</scope>
    <source>
        <strain evidence="1 2">TQ8S</strain>
    </source>
</reference>
<evidence type="ECO:0000313" key="2">
    <source>
        <dbReference type="Proteomes" id="UP000253204"/>
    </source>
</evidence>
<evidence type="ECO:0000313" key="1">
    <source>
        <dbReference type="EMBL" id="RCV93857.1"/>
    </source>
</evidence>
<name>A0A368UB85_9GAMM</name>
<dbReference type="RefSeq" id="WP_114485185.1">
    <property type="nucleotide sequence ID" value="NZ_CBCSHM010000001.1"/>
</dbReference>
<keyword evidence="2" id="KW-1185">Reference proteome</keyword>
<sequence length="88" mass="10124">MIPLQHPDRVRPPRLAGQRELLFLDFLDDYASEHGLSFSYSMGELACYMYRPDKTLHALVTYCWNSDRITVEHPHTSQAQSISLTSPT</sequence>
<dbReference type="AlphaFoldDB" id="A0A368UB85"/>
<dbReference type="EMBL" id="QPIJ01000001">
    <property type="protein sequence ID" value="RCV93857.1"/>
    <property type="molecule type" value="Genomic_DNA"/>
</dbReference>
<protein>
    <submittedName>
        <fullName evidence="1">Uncharacterized protein</fullName>
    </submittedName>
</protein>